<accession>A0ABX0MKF1</accession>
<dbReference type="Proteomes" id="UP000819052">
    <property type="component" value="Unassembled WGS sequence"/>
</dbReference>
<comment type="caution">
    <text evidence="1">The sequence shown here is derived from an EMBL/GenBank/DDBJ whole genome shotgun (WGS) entry which is preliminary data.</text>
</comment>
<dbReference type="RefSeq" id="WP_167081732.1">
    <property type="nucleotide sequence ID" value="NZ_VVIW01000039.1"/>
</dbReference>
<protein>
    <recommendedName>
        <fullName evidence="3">NERD domain-containing protein</fullName>
    </recommendedName>
</protein>
<reference evidence="1 2" key="1">
    <citation type="submission" date="2019-09" db="EMBL/GenBank/DDBJ databases">
        <title>Taxonomy of Antarctic Massilia spp.: description of Massilia rubra sp. nov., Massilia aquatica sp. nov., Massilia mucilaginosa sp. nov., Massilia frigida sp. nov. isolated from streams, lakes and regoliths.</title>
        <authorList>
            <person name="Holochova P."/>
            <person name="Sedlacek I."/>
            <person name="Kralova S."/>
            <person name="Maslanova I."/>
            <person name="Busse H.-J."/>
            <person name="Stankova E."/>
            <person name="Vrbovska V."/>
            <person name="Kovarovic V."/>
            <person name="Bartak M."/>
            <person name="Svec P."/>
            <person name="Pantucek R."/>
        </authorList>
    </citation>
    <scope>NUCLEOTIDE SEQUENCE [LARGE SCALE GENOMIC DNA]</scope>
    <source>
        <strain evidence="1 2">CCM 8693</strain>
    </source>
</reference>
<name>A0ABX0MKF1_9BURK</name>
<keyword evidence="2" id="KW-1185">Reference proteome</keyword>
<gene>
    <name evidence="1" type="ORF">F1609_32110</name>
</gene>
<organism evidence="1 2">
    <name type="scientific">Massilia aquatica</name>
    <dbReference type="NCBI Taxonomy" id="2609000"/>
    <lineage>
        <taxon>Bacteria</taxon>
        <taxon>Pseudomonadati</taxon>
        <taxon>Pseudomonadota</taxon>
        <taxon>Betaproteobacteria</taxon>
        <taxon>Burkholderiales</taxon>
        <taxon>Oxalobacteraceae</taxon>
        <taxon>Telluria group</taxon>
        <taxon>Massilia</taxon>
    </lineage>
</organism>
<dbReference type="EMBL" id="VVIW01000039">
    <property type="protein sequence ID" value="NHZ44762.1"/>
    <property type="molecule type" value="Genomic_DNA"/>
</dbReference>
<evidence type="ECO:0000313" key="1">
    <source>
        <dbReference type="EMBL" id="NHZ44762.1"/>
    </source>
</evidence>
<proteinExistence type="predicted"/>
<sequence>MMKIQSPGQILQGLDDTILTPDELEIQLSQLRLSLVNADQNVLRQMENHSVERVRSLGTEACFLFNVEANLLKRIHNISDNFLDRADELLHTLIALEIALRQYYRLPLMKDLPFKIEVENRDDYLHVSDFDAMAAVDYFLTYFGIVIRSLVDKNSKTNFPKNIADEKVATAGRHLLLAADWQIFHEARTIWRHGAAFVLPEQQIIDSSKSEALQAFRISMSRLRAFRTSRRTDALRNDLISEGTLVLPCAGFRSEDELISGYLTSLQFYSEHLTEPFYGATLGEWIRAYTVIKELAVEHILQNRTIPNPSELLFKADALAFESILGSRGGITDVAAKAIVKHFTFNSSSKDLLDAPLVPVGDHLFLLPAVAAQIEPAFSIESLLKSIKNETSHELATIGPGLEKIVLKDLRDAGITCSKVKYKKYDCDVAFVLDDVLFLCECKGKFLATDFHSYIALESYLTGEALTQHQRTCDYFEKHLEHMRHKLNLAPSWTPQRIERIIITSAKLGRVLNCNGYHITDENTFHAYIAQYKMILRSGAGAEIFQFHDPLLEGTRTADGFLKFIHAPPVIALHRRYLKKRDLTISAGLIELTVRDQECFGEVLALKH</sequence>
<evidence type="ECO:0008006" key="3">
    <source>
        <dbReference type="Google" id="ProtNLM"/>
    </source>
</evidence>
<evidence type="ECO:0000313" key="2">
    <source>
        <dbReference type="Proteomes" id="UP000819052"/>
    </source>
</evidence>